<gene>
    <name evidence="1" type="ORF">B0T22DRAFT_468820</name>
</gene>
<name>A0AAE1C958_9PEZI</name>
<dbReference type="Proteomes" id="UP001270362">
    <property type="component" value="Unassembled WGS sequence"/>
</dbReference>
<accession>A0AAE1C958</accession>
<reference evidence="1" key="2">
    <citation type="submission" date="2023-06" db="EMBL/GenBank/DDBJ databases">
        <authorList>
            <consortium name="Lawrence Berkeley National Laboratory"/>
            <person name="Haridas S."/>
            <person name="Hensen N."/>
            <person name="Bonometti L."/>
            <person name="Westerberg I."/>
            <person name="Brannstrom I.O."/>
            <person name="Guillou S."/>
            <person name="Cros-Aarteil S."/>
            <person name="Calhoun S."/>
            <person name="Kuo A."/>
            <person name="Mondo S."/>
            <person name="Pangilinan J."/>
            <person name="Riley R."/>
            <person name="Labutti K."/>
            <person name="Andreopoulos B."/>
            <person name="Lipzen A."/>
            <person name="Chen C."/>
            <person name="Yanf M."/>
            <person name="Daum C."/>
            <person name="Ng V."/>
            <person name="Clum A."/>
            <person name="Steindorff A."/>
            <person name="Ohm R."/>
            <person name="Martin F."/>
            <person name="Silar P."/>
            <person name="Natvig D."/>
            <person name="Lalanne C."/>
            <person name="Gautier V."/>
            <person name="Ament-Velasquez S.L."/>
            <person name="Kruys A."/>
            <person name="Hutchinson M.I."/>
            <person name="Powell A.J."/>
            <person name="Barry K."/>
            <person name="Miller A.N."/>
            <person name="Grigoriev I.V."/>
            <person name="Debuchy R."/>
            <person name="Gladieux P."/>
            <person name="Thoren M.H."/>
            <person name="Johannesson H."/>
        </authorList>
    </citation>
    <scope>NUCLEOTIDE SEQUENCE</scope>
    <source>
        <strain evidence="1">CBS 314.62</strain>
    </source>
</reference>
<reference evidence="1" key="1">
    <citation type="journal article" date="2023" name="Mol. Phylogenet. Evol.">
        <title>Genome-scale phylogeny and comparative genomics of the fungal order Sordariales.</title>
        <authorList>
            <person name="Hensen N."/>
            <person name="Bonometti L."/>
            <person name="Westerberg I."/>
            <person name="Brannstrom I.O."/>
            <person name="Guillou S."/>
            <person name="Cros-Aarteil S."/>
            <person name="Calhoun S."/>
            <person name="Haridas S."/>
            <person name="Kuo A."/>
            <person name="Mondo S."/>
            <person name="Pangilinan J."/>
            <person name="Riley R."/>
            <person name="LaButti K."/>
            <person name="Andreopoulos B."/>
            <person name="Lipzen A."/>
            <person name="Chen C."/>
            <person name="Yan M."/>
            <person name="Daum C."/>
            <person name="Ng V."/>
            <person name="Clum A."/>
            <person name="Steindorff A."/>
            <person name="Ohm R.A."/>
            <person name="Martin F."/>
            <person name="Silar P."/>
            <person name="Natvig D.O."/>
            <person name="Lalanne C."/>
            <person name="Gautier V."/>
            <person name="Ament-Velasquez S.L."/>
            <person name="Kruys A."/>
            <person name="Hutchinson M.I."/>
            <person name="Powell A.J."/>
            <person name="Barry K."/>
            <person name="Miller A.N."/>
            <person name="Grigoriev I.V."/>
            <person name="Debuchy R."/>
            <person name="Gladieux P."/>
            <person name="Hiltunen Thoren M."/>
            <person name="Johannesson H."/>
        </authorList>
    </citation>
    <scope>NUCLEOTIDE SEQUENCE</scope>
    <source>
        <strain evidence="1">CBS 314.62</strain>
    </source>
</reference>
<comment type="caution">
    <text evidence="1">The sequence shown here is derived from an EMBL/GenBank/DDBJ whole genome shotgun (WGS) entry which is preliminary data.</text>
</comment>
<sequence>MAIACFHSFILTVSGVSVLAFSRRLTDLAMFDVRAILSASIRITLALATTDSRYRRFQTAGAISNKDKDGVLPPTLIPVDAFFMPRSC</sequence>
<protein>
    <submittedName>
        <fullName evidence="1">Uncharacterized protein</fullName>
    </submittedName>
</protein>
<evidence type="ECO:0000313" key="1">
    <source>
        <dbReference type="EMBL" id="KAK3683785.1"/>
    </source>
</evidence>
<proteinExistence type="predicted"/>
<evidence type="ECO:0000313" key="2">
    <source>
        <dbReference type="Proteomes" id="UP001270362"/>
    </source>
</evidence>
<keyword evidence="2" id="KW-1185">Reference proteome</keyword>
<dbReference type="AlphaFoldDB" id="A0AAE1C958"/>
<dbReference type="EMBL" id="JAULSO010000004">
    <property type="protein sequence ID" value="KAK3683785.1"/>
    <property type="molecule type" value="Genomic_DNA"/>
</dbReference>
<organism evidence="1 2">
    <name type="scientific">Podospora appendiculata</name>
    <dbReference type="NCBI Taxonomy" id="314037"/>
    <lineage>
        <taxon>Eukaryota</taxon>
        <taxon>Fungi</taxon>
        <taxon>Dikarya</taxon>
        <taxon>Ascomycota</taxon>
        <taxon>Pezizomycotina</taxon>
        <taxon>Sordariomycetes</taxon>
        <taxon>Sordariomycetidae</taxon>
        <taxon>Sordariales</taxon>
        <taxon>Podosporaceae</taxon>
        <taxon>Podospora</taxon>
    </lineage>
</organism>